<keyword evidence="1" id="KW-0805">Transcription regulation</keyword>
<dbReference type="CDD" id="cd00038">
    <property type="entry name" value="CAP_ED"/>
    <property type="match status" value="1"/>
</dbReference>
<organism evidence="5 6">
    <name type="scientific">Tepidibacter thalassicus DSM 15285</name>
    <dbReference type="NCBI Taxonomy" id="1123350"/>
    <lineage>
        <taxon>Bacteria</taxon>
        <taxon>Bacillati</taxon>
        <taxon>Bacillota</taxon>
        <taxon>Clostridia</taxon>
        <taxon>Peptostreptococcales</taxon>
        <taxon>Peptostreptococcaceae</taxon>
        <taxon>Tepidibacter</taxon>
    </lineage>
</organism>
<dbReference type="SUPFAM" id="SSF46785">
    <property type="entry name" value="Winged helix' DNA-binding domain"/>
    <property type="match status" value="1"/>
</dbReference>
<dbReference type="GO" id="GO:0003700">
    <property type="term" value="F:DNA-binding transcription factor activity"/>
    <property type="evidence" value="ECO:0007669"/>
    <property type="project" value="TreeGrafter"/>
</dbReference>
<dbReference type="InterPro" id="IPR018490">
    <property type="entry name" value="cNMP-bd_dom_sf"/>
</dbReference>
<dbReference type="Proteomes" id="UP000242520">
    <property type="component" value="Unassembled WGS sequence"/>
</dbReference>
<dbReference type="InterPro" id="IPR050397">
    <property type="entry name" value="Env_Response_Regulators"/>
</dbReference>
<proteinExistence type="predicted"/>
<dbReference type="AlphaFoldDB" id="A0A1M5NWX8"/>
<dbReference type="Gene3D" id="2.60.120.10">
    <property type="entry name" value="Jelly Rolls"/>
    <property type="match status" value="1"/>
</dbReference>
<keyword evidence="2" id="KW-0238">DNA-binding</keyword>
<keyword evidence="5" id="KW-0418">Kinase</keyword>
<dbReference type="RefSeq" id="WP_072723067.1">
    <property type="nucleotide sequence ID" value="NZ_FQXH01000005.1"/>
</dbReference>
<name>A0A1M5NWX8_9FIRM</name>
<dbReference type="EMBL" id="FQXH01000005">
    <property type="protein sequence ID" value="SHG94094.1"/>
    <property type="molecule type" value="Genomic_DNA"/>
</dbReference>
<accession>A0A1M5NWX8</accession>
<dbReference type="GO" id="GO:0016301">
    <property type="term" value="F:kinase activity"/>
    <property type="evidence" value="ECO:0007669"/>
    <property type="project" value="UniProtKB-KW"/>
</dbReference>
<dbReference type="GO" id="GO:0005829">
    <property type="term" value="C:cytosol"/>
    <property type="evidence" value="ECO:0007669"/>
    <property type="project" value="TreeGrafter"/>
</dbReference>
<evidence type="ECO:0000256" key="1">
    <source>
        <dbReference type="ARBA" id="ARBA00023015"/>
    </source>
</evidence>
<dbReference type="OrthoDB" id="3176638at2"/>
<dbReference type="PANTHER" id="PTHR24567:SF58">
    <property type="entry name" value="CYCLIC AMP-BINDING REGULATORY PROTEIN"/>
    <property type="match status" value="1"/>
</dbReference>
<evidence type="ECO:0000256" key="2">
    <source>
        <dbReference type="ARBA" id="ARBA00023125"/>
    </source>
</evidence>
<dbReference type="InterPro" id="IPR014710">
    <property type="entry name" value="RmlC-like_jellyroll"/>
</dbReference>
<dbReference type="STRING" id="1123350.SAMN02744040_00268"/>
<dbReference type="Pfam" id="PF13545">
    <property type="entry name" value="HTH_Crp_2"/>
    <property type="match status" value="1"/>
</dbReference>
<keyword evidence="5" id="KW-0808">Transferase</keyword>
<keyword evidence="3" id="KW-0804">Transcription</keyword>
<dbReference type="GO" id="GO:0003677">
    <property type="term" value="F:DNA binding"/>
    <property type="evidence" value="ECO:0007669"/>
    <property type="project" value="UniProtKB-KW"/>
</dbReference>
<dbReference type="PANTHER" id="PTHR24567">
    <property type="entry name" value="CRP FAMILY TRANSCRIPTIONAL REGULATORY PROTEIN"/>
    <property type="match status" value="1"/>
</dbReference>
<dbReference type="InterPro" id="IPR012318">
    <property type="entry name" value="HTH_CRP"/>
</dbReference>
<keyword evidence="6" id="KW-1185">Reference proteome</keyword>
<evidence type="ECO:0000256" key="3">
    <source>
        <dbReference type="ARBA" id="ARBA00023163"/>
    </source>
</evidence>
<evidence type="ECO:0000313" key="6">
    <source>
        <dbReference type="Proteomes" id="UP000242520"/>
    </source>
</evidence>
<reference evidence="6" key="1">
    <citation type="submission" date="2016-11" db="EMBL/GenBank/DDBJ databases">
        <authorList>
            <person name="Varghese N."/>
            <person name="Submissions S."/>
        </authorList>
    </citation>
    <scope>NUCLEOTIDE SEQUENCE [LARGE SCALE GENOMIC DNA]</scope>
    <source>
        <strain evidence="6">DSM 15285</strain>
    </source>
</reference>
<dbReference type="InterPro" id="IPR000595">
    <property type="entry name" value="cNMP-bd_dom"/>
</dbReference>
<evidence type="ECO:0000313" key="5">
    <source>
        <dbReference type="EMBL" id="SHG94094.1"/>
    </source>
</evidence>
<dbReference type="SMART" id="SM00100">
    <property type="entry name" value="cNMP"/>
    <property type="match status" value="1"/>
</dbReference>
<dbReference type="InterPro" id="IPR036390">
    <property type="entry name" value="WH_DNA-bd_sf"/>
</dbReference>
<protein>
    <submittedName>
        <fullName evidence="5">cAMP-binding domain of CRP or a regulatory subunit of cAMP-dependent protein kinases</fullName>
    </submittedName>
</protein>
<feature type="domain" description="Cyclic nucleotide-binding" evidence="4">
    <location>
        <begin position="10"/>
        <end position="115"/>
    </location>
</feature>
<sequence>MFKELENSELFKGFDSEQIHNMLKKINYKIEEFSKGEVIAMEGENVESLGIVLSGEINVNKMYENGKQFQVKKIVCGDLIGHGFVFSDINYYSSTLISNDYSKILFISNENIIDLCMGNRKFLSNFVRLLSNQVIYLSERLKFISCGTIRQKIINYLLTEYKKQKTLKIKIFVTRKKMAEIFGVTRPALSNEMIRMKKEGLIKYKEDIIEIIDIYKLEEELEK</sequence>
<dbReference type="PROSITE" id="PS50042">
    <property type="entry name" value="CNMP_BINDING_3"/>
    <property type="match status" value="1"/>
</dbReference>
<evidence type="ECO:0000259" key="4">
    <source>
        <dbReference type="PROSITE" id="PS50042"/>
    </source>
</evidence>
<dbReference type="Pfam" id="PF00027">
    <property type="entry name" value="cNMP_binding"/>
    <property type="match status" value="1"/>
</dbReference>
<dbReference type="SUPFAM" id="SSF51206">
    <property type="entry name" value="cAMP-binding domain-like"/>
    <property type="match status" value="1"/>
</dbReference>
<gene>
    <name evidence="5" type="ORF">SAMN02744040_00268</name>
</gene>